<evidence type="ECO:0000256" key="1">
    <source>
        <dbReference type="ARBA" id="ARBA00022574"/>
    </source>
</evidence>
<dbReference type="InterPro" id="IPR019775">
    <property type="entry name" value="WD40_repeat_CS"/>
</dbReference>
<keyword evidence="5" id="KW-0436">Ligase</keyword>
<dbReference type="InterPro" id="IPR015943">
    <property type="entry name" value="WD40/YVTN_repeat-like_dom_sf"/>
</dbReference>
<dbReference type="PANTHER" id="PTHR19849:SF1">
    <property type="entry name" value="F-BOX_WD REPEAT-CONTAINING PROTEIN 7"/>
    <property type="match status" value="1"/>
</dbReference>
<dbReference type="Gene3D" id="2.130.10.10">
    <property type="entry name" value="YVTN repeat-like/Quinoprotein amine dehydrogenase"/>
    <property type="match status" value="1"/>
</dbReference>
<dbReference type="CDD" id="cd00200">
    <property type="entry name" value="WD40"/>
    <property type="match status" value="1"/>
</dbReference>
<dbReference type="PROSITE" id="PS50294">
    <property type="entry name" value="WD_REPEATS_REGION"/>
    <property type="match status" value="4"/>
</dbReference>
<organism evidence="5 6">
    <name type="scientific">Clydaea vesicula</name>
    <dbReference type="NCBI Taxonomy" id="447962"/>
    <lineage>
        <taxon>Eukaryota</taxon>
        <taxon>Fungi</taxon>
        <taxon>Fungi incertae sedis</taxon>
        <taxon>Chytridiomycota</taxon>
        <taxon>Chytridiomycota incertae sedis</taxon>
        <taxon>Chytridiomycetes</taxon>
        <taxon>Lobulomycetales</taxon>
        <taxon>Lobulomycetaceae</taxon>
        <taxon>Clydaea</taxon>
    </lineage>
</organism>
<evidence type="ECO:0000313" key="6">
    <source>
        <dbReference type="Proteomes" id="UP001211065"/>
    </source>
</evidence>
<feature type="compositionally biased region" description="Polar residues" evidence="4">
    <location>
        <begin position="144"/>
        <end position="154"/>
    </location>
</feature>
<sequence length="887" mass="99013">MLQDKAEVFMFPTSSNNTQKSQIFHLSETQPQLTTATPTSKELTDKSNLATLTIKPRAVTTTVVTTTTTTLTEYPPIVIQPPAQASNLDTHFFPLTNVQTPPTLKKFCFDLNGVPTYFKEENHNIICEEKSLTSNIEHHRKHNNTVSQLQSNLDSSTKRKIRKRSIQRSEMLSSSESLGPSDSRTRQKSSVESPNKFLPVLENNKLVIDTAGSDGEGLGTVLPSPTLSPTYENNPGMLGILSNQSATSPFQAPTTANLVHDFEDIRNNFPNFDVSNSEGSSAEAYLQSLPNIISTFDNLPQQLKSYLLLQLLRRCPLPTLQFVSYGPNSEVSLWKFRLNLEGWYDQAEVDLEKKLYNLSLRKKESQIIIKEGTIDSDEELSLYHKNKVCKGKGISHFQTSGSDMSIDPPIHRNPPNLYKNLYRRHHLIRLNWFQNKCKHMSFPGHGYNVVTCLQFDSDKIVSGSDDHTIHIYDTSTGDLRRVLEGHEGGVWALQYWNDVLVSGSTDRSVRVWDMNTGKCRQKFDGHTSTVRCLMIITPVFNNETKTMEPAVPLIVTGSRDSTLRVWKLPNPTTDKPFNVDIDNPIPDDSDNNPFFLHVLSGHSSSVRAIAGHGKVLVSGSYDHNVRVWNLMNGRCTYTFQGHTEKVYSVGYSHELQRAASGSMDATVRVWCTKTGDALFTLKEGHSSLVGLLEFSSTYLVSAAADATLRVWSPTTGKCLATLTGHPAAITCFHHDPKLNKIVSGSDGGVKVWELSSAGYRSHINPPITEGGPGFAFTQGPNGPEPVHGRFIGDIVKDVQGVWRTRMDEKRLVCAVQREGGRTWFEVLDFSEGVDDNIYSDDISADASVDNDDDSDSFGNSKPTFEDGFNRGPYKRLFEPFFDENQRE</sequence>
<dbReference type="GO" id="GO:0043161">
    <property type="term" value="P:proteasome-mediated ubiquitin-dependent protein catabolic process"/>
    <property type="evidence" value="ECO:0007669"/>
    <property type="project" value="TreeGrafter"/>
</dbReference>
<dbReference type="GO" id="GO:0016874">
    <property type="term" value="F:ligase activity"/>
    <property type="evidence" value="ECO:0007669"/>
    <property type="project" value="UniProtKB-KW"/>
</dbReference>
<feature type="repeat" description="WD" evidence="3">
    <location>
        <begin position="639"/>
        <end position="680"/>
    </location>
</feature>
<dbReference type="InterPro" id="IPR020472">
    <property type="entry name" value="WD40_PAC1"/>
</dbReference>
<dbReference type="Pfam" id="PF00400">
    <property type="entry name" value="WD40"/>
    <property type="match status" value="6"/>
</dbReference>
<dbReference type="Proteomes" id="UP001211065">
    <property type="component" value="Unassembled WGS sequence"/>
</dbReference>
<dbReference type="SMART" id="SM00320">
    <property type="entry name" value="WD40"/>
    <property type="match status" value="7"/>
</dbReference>
<dbReference type="AlphaFoldDB" id="A0AAD5UA79"/>
<dbReference type="InterPro" id="IPR036322">
    <property type="entry name" value="WD40_repeat_dom_sf"/>
</dbReference>
<comment type="caution">
    <text evidence="5">The sequence shown here is derived from an EMBL/GenBank/DDBJ whole genome shotgun (WGS) entry which is preliminary data.</text>
</comment>
<keyword evidence="6" id="KW-1185">Reference proteome</keyword>
<dbReference type="PRINTS" id="PR00320">
    <property type="entry name" value="GPROTEINBRPT"/>
</dbReference>
<evidence type="ECO:0000256" key="4">
    <source>
        <dbReference type="SAM" id="MobiDB-lite"/>
    </source>
</evidence>
<dbReference type="InterPro" id="IPR001680">
    <property type="entry name" value="WD40_rpt"/>
</dbReference>
<reference evidence="5" key="1">
    <citation type="submission" date="2020-05" db="EMBL/GenBank/DDBJ databases">
        <title>Phylogenomic resolution of chytrid fungi.</title>
        <authorList>
            <person name="Stajich J.E."/>
            <person name="Amses K."/>
            <person name="Simmons R."/>
            <person name="Seto K."/>
            <person name="Myers J."/>
            <person name="Bonds A."/>
            <person name="Quandt C.A."/>
            <person name="Barry K."/>
            <person name="Liu P."/>
            <person name="Grigoriev I."/>
            <person name="Longcore J.E."/>
            <person name="James T.Y."/>
        </authorList>
    </citation>
    <scope>NUCLEOTIDE SEQUENCE</scope>
    <source>
        <strain evidence="5">JEL0476</strain>
    </source>
</reference>
<evidence type="ECO:0000256" key="3">
    <source>
        <dbReference type="PROSITE-ProRule" id="PRU00221"/>
    </source>
</evidence>
<evidence type="ECO:0000313" key="5">
    <source>
        <dbReference type="EMBL" id="KAJ3225983.1"/>
    </source>
</evidence>
<feature type="repeat" description="WD" evidence="3">
    <location>
        <begin position="483"/>
        <end position="522"/>
    </location>
</feature>
<dbReference type="PROSITE" id="PS00678">
    <property type="entry name" value="WD_REPEATS_1"/>
    <property type="match status" value="2"/>
</dbReference>
<gene>
    <name evidence="5" type="primary">CDC4</name>
    <name evidence="5" type="ORF">HK099_005808</name>
</gene>
<keyword evidence="1 3" id="KW-0853">WD repeat</keyword>
<dbReference type="GO" id="GO:0043130">
    <property type="term" value="F:ubiquitin binding"/>
    <property type="evidence" value="ECO:0007669"/>
    <property type="project" value="TreeGrafter"/>
</dbReference>
<name>A0AAD5UA79_9FUNG</name>
<protein>
    <submittedName>
        <fullName evidence="5">SCF ubiquitin ligase complex subunit cdc4</fullName>
    </submittedName>
</protein>
<keyword evidence="2" id="KW-0677">Repeat</keyword>
<feature type="region of interest" description="Disordered" evidence="4">
    <location>
        <begin position="844"/>
        <end position="873"/>
    </location>
</feature>
<dbReference type="PROSITE" id="PS50082">
    <property type="entry name" value="WD_REPEATS_2"/>
    <property type="match status" value="5"/>
</dbReference>
<feature type="compositionally biased region" description="Low complexity" evidence="4">
    <location>
        <begin position="168"/>
        <end position="182"/>
    </location>
</feature>
<feature type="repeat" description="WD" evidence="3">
    <location>
        <begin position="682"/>
        <end position="721"/>
    </location>
</feature>
<dbReference type="SUPFAM" id="SSF50978">
    <property type="entry name" value="WD40 repeat-like"/>
    <property type="match status" value="1"/>
</dbReference>
<feature type="region of interest" description="Disordered" evidence="4">
    <location>
        <begin position="142"/>
        <end position="196"/>
    </location>
</feature>
<dbReference type="GO" id="GO:0010992">
    <property type="term" value="P:ubiquitin recycling"/>
    <property type="evidence" value="ECO:0007669"/>
    <property type="project" value="TreeGrafter"/>
</dbReference>
<dbReference type="PANTHER" id="PTHR19849">
    <property type="entry name" value="PHOSPHOLIPASE A-2-ACTIVATING PROTEIN"/>
    <property type="match status" value="1"/>
</dbReference>
<feature type="repeat" description="WD" evidence="3">
    <location>
        <begin position="599"/>
        <end position="638"/>
    </location>
</feature>
<feature type="repeat" description="WD" evidence="3">
    <location>
        <begin position="553"/>
        <end position="568"/>
    </location>
</feature>
<evidence type="ECO:0000256" key="2">
    <source>
        <dbReference type="ARBA" id="ARBA00022737"/>
    </source>
</evidence>
<accession>A0AAD5UA79</accession>
<dbReference type="GO" id="GO:0005737">
    <property type="term" value="C:cytoplasm"/>
    <property type="evidence" value="ECO:0007669"/>
    <property type="project" value="TreeGrafter"/>
</dbReference>
<proteinExistence type="predicted"/>
<dbReference type="EMBL" id="JADGJW010000047">
    <property type="protein sequence ID" value="KAJ3225983.1"/>
    <property type="molecule type" value="Genomic_DNA"/>
</dbReference>
<dbReference type="GO" id="GO:0005634">
    <property type="term" value="C:nucleus"/>
    <property type="evidence" value="ECO:0007669"/>
    <property type="project" value="TreeGrafter"/>
</dbReference>